<feature type="modified residue" description="4-aspartylphosphate" evidence="8">
    <location>
        <position position="54"/>
    </location>
</feature>
<dbReference type="PANTHER" id="PTHR42713:SF3">
    <property type="entry name" value="TRANSCRIPTIONAL REGULATORY PROTEIN HPTR"/>
    <property type="match status" value="1"/>
</dbReference>
<dbReference type="EMBL" id="NHRJ02000002">
    <property type="protein sequence ID" value="PZE22141.1"/>
    <property type="molecule type" value="Genomic_DNA"/>
</dbReference>
<keyword evidence="7" id="KW-0804">Transcription</keyword>
<evidence type="ECO:0000313" key="12">
    <source>
        <dbReference type="Proteomes" id="UP000214746"/>
    </source>
</evidence>
<dbReference type="AlphaFoldDB" id="A0A2W1NGD1"/>
<feature type="domain" description="HTH araC/xylS-type" evidence="9">
    <location>
        <begin position="435"/>
        <end position="533"/>
    </location>
</feature>
<evidence type="ECO:0000313" key="11">
    <source>
        <dbReference type="EMBL" id="PZE22141.1"/>
    </source>
</evidence>
<dbReference type="InterPro" id="IPR018062">
    <property type="entry name" value="HTH_AraC-typ_CS"/>
</dbReference>
<accession>A0A2W1NGD1</accession>
<evidence type="ECO:0000256" key="2">
    <source>
        <dbReference type="ARBA" id="ARBA00022490"/>
    </source>
</evidence>
<dbReference type="GO" id="GO:0005737">
    <property type="term" value="C:cytoplasm"/>
    <property type="evidence" value="ECO:0007669"/>
    <property type="project" value="UniProtKB-SubCell"/>
</dbReference>
<dbReference type="Pfam" id="PF12833">
    <property type="entry name" value="HTH_18"/>
    <property type="match status" value="1"/>
</dbReference>
<dbReference type="GO" id="GO:0003700">
    <property type="term" value="F:DNA-binding transcription factor activity"/>
    <property type="evidence" value="ECO:0007669"/>
    <property type="project" value="InterPro"/>
</dbReference>
<dbReference type="InterPro" id="IPR018060">
    <property type="entry name" value="HTH_AraC"/>
</dbReference>
<comment type="caution">
    <text evidence="11">The sequence shown here is derived from an EMBL/GenBank/DDBJ whole genome shotgun (WGS) entry which is preliminary data.</text>
</comment>
<evidence type="ECO:0000256" key="5">
    <source>
        <dbReference type="ARBA" id="ARBA00023015"/>
    </source>
</evidence>
<name>A0A2W1NGD1_PAEXE</name>
<dbReference type="Gene3D" id="3.40.50.2300">
    <property type="match status" value="1"/>
</dbReference>
<reference evidence="11" key="1">
    <citation type="submission" date="2018-06" db="EMBL/GenBank/DDBJ databases">
        <title>Paenibacillus xerothermodurans sp. nov. an extremely dry heat resistant spore forming bacterium isolated from the soil of Cape Canaveral, Florida.</title>
        <authorList>
            <person name="Seuylemezian A."/>
            <person name="Kaur N."/>
            <person name="Patil P."/>
            <person name="Patil P."/>
            <person name="Mayilraj S."/>
            <person name="Vaishampayan P."/>
        </authorList>
    </citation>
    <scope>NUCLEOTIDE SEQUENCE [LARGE SCALE GENOMIC DNA]</scope>
    <source>
        <strain evidence="11">ATCC 27380</strain>
    </source>
</reference>
<dbReference type="SUPFAM" id="SSF52172">
    <property type="entry name" value="CheY-like"/>
    <property type="match status" value="1"/>
</dbReference>
<keyword evidence="2" id="KW-0963">Cytoplasm</keyword>
<dbReference type="Proteomes" id="UP000214746">
    <property type="component" value="Unassembled WGS sequence"/>
</dbReference>
<keyword evidence="6" id="KW-0238">DNA-binding</keyword>
<feature type="domain" description="Response regulatory" evidence="10">
    <location>
        <begin position="2"/>
        <end position="119"/>
    </location>
</feature>
<dbReference type="InterPro" id="IPR001789">
    <property type="entry name" value="Sig_transdc_resp-reg_receiver"/>
</dbReference>
<evidence type="ECO:0000256" key="7">
    <source>
        <dbReference type="ARBA" id="ARBA00023163"/>
    </source>
</evidence>
<dbReference type="RefSeq" id="WP_089199285.1">
    <property type="nucleotide sequence ID" value="NZ_NHRJ02000002.1"/>
</dbReference>
<dbReference type="PROSITE" id="PS00041">
    <property type="entry name" value="HTH_ARAC_FAMILY_1"/>
    <property type="match status" value="1"/>
</dbReference>
<dbReference type="Pfam" id="PF00072">
    <property type="entry name" value="Response_reg"/>
    <property type="match status" value="1"/>
</dbReference>
<dbReference type="OrthoDB" id="9794370at2"/>
<keyword evidence="4" id="KW-0902">Two-component regulatory system</keyword>
<dbReference type="SMART" id="SM00448">
    <property type="entry name" value="REC"/>
    <property type="match status" value="1"/>
</dbReference>
<proteinExistence type="predicted"/>
<dbReference type="InterPro" id="IPR041522">
    <property type="entry name" value="CdaR_GGDEF"/>
</dbReference>
<dbReference type="InterPro" id="IPR011006">
    <property type="entry name" value="CheY-like_superfamily"/>
</dbReference>
<evidence type="ECO:0000256" key="1">
    <source>
        <dbReference type="ARBA" id="ARBA00004496"/>
    </source>
</evidence>
<evidence type="ECO:0000259" key="10">
    <source>
        <dbReference type="PROSITE" id="PS50110"/>
    </source>
</evidence>
<dbReference type="PROSITE" id="PS50110">
    <property type="entry name" value="RESPONSE_REGULATORY"/>
    <property type="match status" value="1"/>
</dbReference>
<dbReference type="GO" id="GO:0000160">
    <property type="term" value="P:phosphorelay signal transduction system"/>
    <property type="evidence" value="ECO:0007669"/>
    <property type="project" value="UniProtKB-KW"/>
</dbReference>
<dbReference type="InterPro" id="IPR051552">
    <property type="entry name" value="HptR"/>
</dbReference>
<sequence>MKVLLVDDKESVVQGLSKHVPWQELGVHAVETALDGLQALDIFSRFRADLVITDIKMPNMGGIELMQRLSRESDSIRFIVLSGYDEFEYAKQAISLGASEYLLKPFNVGELIEIAERVLSELRKLREQTVQKALYQQKIVKSLPALREQYMEEIIRFRTENSHQLQEKWEFAEVSLEPDRLGALVVSIDAFDEISRQTVNEVGLTRFVVKNIVDDCLAAWGRGLSFYSDWNRLTVLANYEEAAQPERVKEDFLHFADYCRDAIERHSKLTVTVGVSSLCPKLRDLPHAHSQASQAVEHIFFFGSNQVIHYEDLSEFRVTRVAYPSQQEKALIDLVRAGQTDGMPEATNRFFECLESKGVPSDIRASCIQLVTVLYRQLSALGIEDNALSDTLAVCYDQCDSAKLPELRHTVLAWFTEAAHRVKEQTQQGSQDLLEQAKTYIRGQSLHSISLSMVAEHVKVSPNYLSAVFKKETGQTFIDYLTDLRLHQAKELLAYTNDPVFEIAERLGYHDRKHFRALFKKKVGVTPSEFRDRPFWSRLNSLSK</sequence>
<evidence type="ECO:0000259" key="9">
    <source>
        <dbReference type="PROSITE" id="PS01124"/>
    </source>
</evidence>
<keyword evidence="5" id="KW-0805">Transcription regulation</keyword>
<dbReference type="GO" id="GO:0043565">
    <property type="term" value="F:sequence-specific DNA binding"/>
    <property type="evidence" value="ECO:0007669"/>
    <property type="project" value="InterPro"/>
</dbReference>
<dbReference type="Pfam" id="PF17853">
    <property type="entry name" value="GGDEF_2"/>
    <property type="match status" value="1"/>
</dbReference>
<evidence type="ECO:0000256" key="3">
    <source>
        <dbReference type="ARBA" id="ARBA00022553"/>
    </source>
</evidence>
<dbReference type="InterPro" id="IPR020449">
    <property type="entry name" value="Tscrpt_reg_AraC-type_HTH"/>
</dbReference>
<dbReference type="SMART" id="SM00342">
    <property type="entry name" value="HTH_ARAC"/>
    <property type="match status" value="1"/>
</dbReference>
<dbReference type="CDD" id="cd17536">
    <property type="entry name" value="REC_YesN-like"/>
    <property type="match status" value="1"/>
</dbReference>
<gene>
    <name evidence="11" type="ORF">CBW46_007090</name>
</gene>
<dbReference type="Gene3D" id="1.10.10.60">
    <property type="entry name" value="Homeodomain-like"/>
    <property type="match status" value="2"/>
</dbReference>
<keyword evidence="12" id="KW-1185">Reference proteome</keyword>
<comment type="subcellular location">
    <subcellularLocation>
        <location evidence="1">Cytoplasm</location>
    </subcellularLocation>
</comment>
<evidence type="ECO:0000256" key="6">
    <source>
        <dbReference type="ARBA" id="ARBA00023125"/>
    </source>
</evidence>
<dbReference type="InterPro" id="IPR009057">
    <property type="entry name" value="Homeodomain-like_sf"/>
</dbReference>
<evidence type="ECO:0000256" key="8">
    <source>
        <dbReference type="PROSITE-ProRule" id="PRU00169"/>
    </source>
</evidence>
<protein>
    <submittedName>
        <fullName evidence="11">Response regulator</fullName>
    </submittedName>
</protein>
<dbReference type="SUPFAM" id="SSF46689">
    <property type="entry name" value="Homeodomain-like"/>
    <property type="match status" value="2"/>
</dbReference>
<dbReference type="PROSITE" id="PS01124">
    <property type="entry name" value="HTH_ARAC_FAMILY_2"/>
    <property type="match status" value="1"/>
</dbReference>
<dbReference type="PANTHER" id="PTHR42713">
    <property type="entry name" value="HISTIDINE KINASE-RELATED"/>
    <property type="match status" value="1"/>
</dbReference>
<organism evidence="11 12">
    <name type="scientific">Paenibacillus xerothermodurans</name>
    <dbReference type="NCBI Taxonomy" id="1977292"/>
    <lineage>
        <taxon>Bacteria</taxon>
        <taxon>Bacillati</taxon>
        <taxon>Bacillota</taxon>
        <taxon>Bacilli</taxon>
        <taxon>Bacillales</taxon>
        <taxon>Paenibacillaceae</taxon>
        <taxon>Paenibacillus</taxon>
    </lineage>
</organism>
<keyword evidence="3 8" id="KW-0597">Phosphoprotein</keyword>
<dbReference type="PRINTS" id="PR00032">
    <property type="entry name" value="HTHARAC"/>
</dbReference>
<evidence type="ECO:0000256" key="4">
    <source>
        <dbReference type="ARBA" id="ARBA00023012"/>
    </source>
</evidence>